<accession>A0A1M6X838</accession>
<evidence type="ECO:0000313" key="3">
    <source>
        <dbReference type="EMBL" id="SHL02078.1"/>
    </source>
</evidence>
<dbReference type="Proteomes" id="UP000650994">
    <property type="component" value="Unassembled WGS sequence"/>
</dbReference>
<dbReference type="RefSeq" id="WP_072931175.1">
    <property type="nucleotide sequence ID" value="NZ_BMFL01000034.1"/>
</dbReference>
<evidence type="ECO:0000313" key="2">
    <source>
        <dbReference type="EMBL" id="GGF11320.1"/>
    </source>
</evidence>
<dbReference type="EMBL" id="BMFL01000034">
    <property type="protein sequence ID" value="GGF11320.1"/>
    <property type="molecule type" value="Genomic_DNA"/>
</dbReference>
<evidence type="ECO:0000313" key="4">
    <source>
        <dbReference type="Proteomes" id="UP000184120"/>
    </source>
</evidence>
<evidence type="ECO:0000313" key="5">
    <source>
        <dbReference type="Proteomes" id="UP000650994"/>
    </source>
</evidence>
<reference evidence="3" key="3">
    <citation type="submission" date="2016-11" db="EMBL/GenBank/DDBJ databases">
        <authorList>
            <person name="Jaros S."/>
            <person name="Januszkiewicz K."/>
            <person name="Wedrychowicz H."/>
        </authorList>
    </citation>
    <scope>NUCLEOTIDE SEQUENCE [LARGE SCALE GENOMIC DNA]</scope>
    <source>
        <strain evidence="3">DSM 27989</strain>
    </source>
</reference>
<dbReference type="EMBL" id="FRBH01000005">
    <property type="protein sequence ID" value="SHL02078.1"/>
    <property type="molecule type" value="Genomic_DNA"/>
</dbReference>
<organism evidence="3 4">
    <name type="scientific">Chishuiella changwenlii</name>
    <dbReference type="NCBI Taxonomy" id="1434701"/>
    <lineage>
        <taxon>Bacteria</taxon>
        <taxon>Pseudomonadati</taxon>
        <taxon>Bacteroidota</taxon>
        <taxon>Flavobacteriia</taxon>
        <taxon>Flavobacteriales</taxon>
        <taxon>Weeksellaceae</taxon>
        <taxon>Chishuiella</taxon>
    </lineage>
</organism>
<dbReference type="Pfam" id="PF06605">
    <property type="entry name" value="Prophage_tail"/>
    <property type="match status" value="1"/>
</dbReference>
<reference evidence="2" key="5">
    <citation type="submission" date="2024-05" db="EMBL/GenBank/DDBJ databases">
        <authorList>
            <person name="Sun Q."/>
            <person name="Zhou Y."/>
        </authorList>
    </citation>
    <scope>NUCLEOTIDE SEQUENCE</scope>
    <source>
        <strain evidence="2">CGMCC 1.12707</strain>
    </source>
</reference>
<dbReference type="Proteomes" id="UP000184120">
    <property type="component" value="Unassembled WGS sequence"/>
</dbReference>
<feature type="domain" description="Tail spike" evidence="1">
    <location>
        <begin position="392"/>
        <end position="473"/>
    </location>
</feature>
<sequence>MEQILVIRPNGEEYLLEDRAAFRIINSISQKTELRSNDTIDIDITSRNFHDFKIGDTFYYLGRKYTLNQIPRYQKNSRNEYQYSATFEGVMYDLRRASYDVNIDTTGSAIYGETLTADLELFARVLIENANRVFTDKWGLGEITEGTETKTITFSEEDNCLGVLQKLCDEYDTDFTISTDENGLNKINFLQVGEEIPLEFKVGFNKGLYNLIREKVDSSDIITRLKVYGSDQNLGTSYRSNKLVLPGKNKPNSYIESADAIQRFGIYEAVKLFDDIYPKRIGIVASINSDSPYKFSDSSMDFDLNEKDENGTKYLIAGSAAKIHFNTGALAGYEFDVHAYNHSNKEFHIIKFADENGYEFPSKDNNAFRITPGDEYVILNIQMPQTYVDNTENELLQKANEYLSDKLEPNVQYSMDIDTLYLQRQLNETVIEFFKVGDFIKVIDEDFGINRFIRIKSIERDLRNPFDYKLVLSDSKVSNLVSGTIAGEIKNINNIIKINDLNNPAKARRNWKDAQEVLNMVFDVEGDYYTEKIKPNSIETTHLQVGAKSMQFNLIDSFFEPNINGNPNILRWSSCTLVHFTIEENIRDWQIGASTKNLEANKPYYIYARCNKDNSIGIIDVTEFQYTVDQGNYYYFLIGIVNSYDNEIKAREVSLMYGFSTVSGRFIKAGRIESSGGGNTYFDLDTGEISGKITFTNDSPAFNQVRDSIEIGGRNLIENSSFENEYNFIDLHNVNFERTSNYGGILPKYGSKFLVAFNNAQTYFFYFGLQKIEIEKSSDYILSFNYILPFSSDHLQISFIYDNGYEAMPITETTQLSYDWGIKRTFVKFTTPSNAKTLYVRFDAFTMNWLCLDGIKLEKGNKATDWSPAPEDVQKQITELDNTMKRIDGVTSFLGTTIDQNVIATGVLMVGSEFQSNAGLSGLNESGSKSVRLWAGGTAQNRNKAAWNTLDDGTMNFYHPNGQIAFKFGLENGVFAMNGYHKDGYLMFKLDPNRGLVNVAYSQESWSERKFFQVPVTNLNATDDQIRVYLTPLITQSNGIYTIEQSKLNYQCWEYFNGTIPSNADWQQYNGYKSNNTSRTLNIPNGWYLQNYGPLEQDSSSLKPAISIVYIENGVERLNRIIVMTNL</sequence>
<evidence type="ECO:0000259" key="1">
    <source>
        <dbReference type="Pfam" id="PF06605"/>
    </source>
</evidence>
<proteinExistence type="predicted"/>
<name>A0A1M6X838_9FLAO</name>
<dbReference type="InterPro" id="IPR010572">
    <property type="entry name" value="Tail_dom"/>
</dbReference>
<reference evidence="5" key="4">
    <citation type="journal article" date="2019" name="Int. J. Syst. Evol. Microbiol.">
        <title>The Global Catalogue of Microorganisms (GCM) 10K type strain sequencing project: providing services to taxonomists for standard genome sequencing and annotation.</title>
        <authorList>
            <consortium name="The Broad Institute Genomics Platform"/>
            <consortium name="The Broad Institute Genome Sequencing Center for Infectious Disease"/>
            <person name="Wu L."/>
            <person name="Ma J."/>
        </authorList>
    </citation>
    <scope>NUCLEOTIDE SEQUENCE [LARGE SCALE GENOMIC DNA]</scope>
    <source>
        <strain evidence="5">CGMCC 1.12707</strain>
    </source>
</reference>
<protein>
    <recommendedName>
        <fullName evidence="1">Tail spike domain-containing protein</fullName>
    </recommendedName>
</protein>
<dbReference type="AlphaFoldDB" id="A0A1M6X838"/>
<dbReference type="STRING" id="1434701.SAMN05443634_105149"/>
<dbReference type="Gene3D" id="2.60.120.260">
    <property type="entry name" value="Galactose-binding domain-like"/>
    <property type="match status" value="1"/>
</dbReference>
<keyword evidence="5" id="KW-1185">Reference proteome</keyword>
<reference evidence="4" key="2">
    <citation type="submission" date="2016-11" db="EMBL/GenBank/DDBJ databases">
        <authorList>
            <person name="Varghese N."/>
            <person name="Submissions S."/>
        </authorList>
    </citation>
    <scope>NUCLEOTIDE SEQUENCE [LARGE SCALE GENOMIC DNA]</scope>
    <source>
        <strain evidence="4">DSM 27989</strain>
    </source>
</reference>
<dbReference type="OrthoDB" id="1031347at2"/>
<gene>
    <name evidence="2" type="ORF">GCM10010984_30470</name>
    <name evidence="3" type="ORF">SAMN05443634_105149</name>
</gene>
<reference evidence="2" key="1">
    <citation type="journal article" date="2014" name="Int. J. Syst. Evol. Microbiol.">
        <title>Complete genome of a new Firmicutes species belonging to the dominant human colonic microbiota ('Ruminococcus bicirculans') reveals two chromosomes and a selective capacity to utilize plant glucans.</title>
        <authorList>
            <consortium name="NISC Comparative Sequencing Program"/>
            <person name="Wegmann U."/>
            <person name="Louis P."/>
            <person name="Goesmann A."/>
            <person name="Henrissat B."/>
            <person name="Duncan S.H."/>
            <person name="Flint H.J."/>
        </authorList>
    </citation>
    <scope>NUCLEOTIDE SEQUENCE</scope>
    <source>
        <strain evidence="2">CGMCC 1.12707</strain>
    </source>
</reference>